<feature type="transmembrane region" description="Helical" evidence="5">
    <location>
        <begin position="23"/>
        <end position="46"/>
    </location>
</feature>
<evidence type="ECO:0000256" key="5">
    <source>
        <dbReference type="SAM" id="Phobius"/>
    </source>
</evidence>
<dbReference type="RefSeq" id="WP_052022267.1">
    <property type="nucleotide sequence ID" value="NZ_AXCW01000011.1"/>
</dbReference>
<dbReference type="InterPro" id="IPR020846">
    <property type="entry name" value="MFS_dom"/>
</dbReference>
<name>A0A021VY64_9CELL</name>
<keyword evidence="2 5" id="KW-0812">Transmembrane</keyword>
<comment type="caution">
    <text evidence="7">The sequence shown here is derived from an EMBL/GenBank/DDBJ whole genome shotgun (WGS) entry which is preliminary data.</text>
</comment>
<dbReference type="CDD" id="cd17489">
    <property type="entry name" value="MFS_YfcJ_like"/>
    <property type="match status" value="1"/>
</dbReference>
<evidence type="ECO:0000313" key="8">
    <source>
        <dbReference type="Proteomes" id="UP000019753"/>
    </source>
</evidence>
<dbReference type="InterPro" id="IPR011701">
    <property type="entry name" value="MFS"/>
</dbReference>
<comment type="subcellular location">
    <subcellularLocation>
        <location evidence="1">Cell membrane</location>
        <topology evidence="1">Multi-pass membrane protein</topology>
    </subcellularLocation>
</comment>
<feature type="transmembrane region" description="Helical" evidence="5">
    <location>
        <begin position="371"/>
        <end position="389"/>
    </location>
</feature>
<dbReference type="InterPro" id="IPR000434">
    <property type="entry name" value="PC1"/>
</dbReference>
<feature type="transmembrane region" description="Helical" evidence="5">
    <location>
        <begin position="344"/>
        <end position="365"/>
    </location>
</feature>
<dbReference type="Gene3D" id="1.20.1250.20">
    <property type="entry name" value="MFS general substrate transporter like domains"/>
    <property type="match status" value="1"/>
</dbReference>
<reference evidence="7 8" key="1">
    <citation type="submission" date="2014-01" db="EMBL/GenBank/DDBJ databases">
        <title>Actinotalea ferrariae CF5-4.</title>
        <authorList>
            <person name="Chen F."/>
            <person name="Li Y."/>
            <person name="Wang G."/>
        </authorList>
    </citation>
    <scope>NUCLEOTIDE SEQUENCE [LARGE SCALE GENOMIC DNA]</scope>
    <source>
        <strain evidence="7 8">CF5-4</strain>
    </source>
</reference>
<feature type="transmembrane region" description="Helical" evidence="5">
    <location>
        <begin position="119"/>
        <end position="139"/>
    </location>
</feature>
<dbReference type="GO" id="GO:0005886">
    <property type="term" value="C:plasma membrane"/>
    <property type="evidence" value="ECO:0007669"/>
    <property type="project" value="UniProtKB-SubCell"/>
</dbReference>
<dbReference type="OrthoDB" id="9814001at2"/>
<dbReference type="PROSITE" id="PS50850">
    <property type="entry name" value="MFS"/>
    <property type="match status" value="1"/>
</dbReference>
<feature type="transmembrane region" description="Helical" evidence="5">
    <location>
        <begin position="177"/>
        <end position="197"/>
    </location>
</feature>
<dbReference type="AlphaFoldDB" id="A0A021VY64"/>
<proteinExistence type="predicted"/>
<dbReference type="EMBL" id="AXCW01000011">
    <property type="protein sequence ID" value="EYR64940.1"/>
    <property type="molecule type" value="Genomic_DNA"/>
</dbReference>
<dbReference type="InterPro" id="IPR052714">
    <property type="entry name" value="MFS_Exporter"/>
</dbReference>
<dbReference type="Pfam" id="PF07690">
    <property type="entry name" value="MFS_1"/>
    <property type="match status" value="1"/>
</dbReference>
<evidence type="ECO:0000256" key="3">
    <source>
        <dbReference type="ARBA" id="ARBA00022989"/>
    </source>
</evidence>
<evidence type="ECO:0000313" key="7">
    <source>
        <dbReference type="EMBL" id="EYR64940.1"/>
    </source>
</evidence>
<dbReference type="PANTHER" id="PTHR23531">
    <property type="entry name" value="QUINOLENE RESISTANCE PROTEIN NORA"/>
    <property type="match status" value="1"/>
</dbReference>
<gene>
    <name evidence="7" type="ORF">N866_01405</name>
</gene>
<sequence>MTGRRRPDGRPRPPAERIWSRDVVLATAVSTCVAFVFFLLTVVMALYAMEQLGASDGVAGAAAGLFVVGALLARPVAGPLVGHLGTRPVLLGGLVLFLLAGLAYLVVDDIGPLLAVRLLHGMGMGAAHTAATTTVMTALPASRRAEGTGYFSAGSNVGAALGPLVALTVGRTAGFEAVFWLSAAVSALALVLALPLRGPGRVPVAAGWTARRVIEPRVVPIASPMLLAGAAFAGVLTYLAAYADERDLAGAASLFFLVHAGAAVASRPLAGRLHDARGENVVMYPAFVSMAVGSALLAVATTPTTLLLAAVFFGLGMGTLQSSAQAVAVSLVEPGRVGVATSTFFLLLDLGTGLAPLALGLVVAGLGYGPLYLLLAGLLLLAGVQYHLLHGRRAGRPQRAVVGATPPLPTVPITLSVTVEPGGPHG</sequence>
<feature type="transmembrane region" description="Helical" evidence="5">
    <location>
        <begin position="89"/>
        <end position="107"/>
    </location>
</feature>
<evidence type="ECO:0000256" key="2">
    <source>
        <dbReference type="ARBA" id="ARBA00022692"/>
    </source>
</evidence>
<dbReference type="PRINTS" id="PR00500">
    <property type="entry name" value="POLYCYSTIN1"/>
</dbReference>
<feature type="domain" description="Major facilitator superfamily (MFS) profile" evidence="6">
    <location>
        <begin position="23"/>
        <end position="394"/>
    </location>
</feature>
<dbReference type="PANTHER" id="PTHR23531:SF1">
    <property type="entry name" value="QUINOLENE RESISTANCE PROTEIN NORA"/>
    <property type="match status" value="1"/>
</dbReference>
<protein>
    <submittedName>
        <fullName evidence="7">MFS transporter permease</fullName>
    </submittedName>
</protein>
<feature type="transmembrane region" description="Helical" evidence="5">
    <location>
        <begin position="58"/>
        <end position="77"/>
    </location>
</feature>
<evidence type="ECO:0000256" key="1">
    <source>
        <dbReference type="ARBA" id="ARBA00004651"/>
    </source>
</evidence>
<dbReference type="Proteomes" id="UP000019753">
    <property type="component" value="Unassembled WGS sequence"/>
</dbReference>
<evidence type="ECO:0000256" key="4">
    <source>
        <dbReference type="ARBA" id="ARBA00023136"/>
    </source>
</evidence>
<evidence type="ECO:0000259" key="6">
    <source>
        <dbReference type="PROSITE" id="PS50850"/>
    </source>
</evidence>
<dbReference type="InterPro" id="IPR036259">
    <property type="entry name" value="MFS_trans_sf"/>
</dbReference>
<feature type="transmembrane region" description="Helical" evidence="5">
    <location>
        <begin position="281"/>
        <end position="300"/>
    </location>
</feature>
<keyword evidence="8" id="KW-1185">Reference proteome</keyword>
<organism evidence="7 8">
    <name type="scientific">Actinotalea ferrariae CF5-4</name>
    <dbReference type="NCBI Taxonomy" id="948458"/>
    <lineage>
        <taxon>Bacteria</taxon>
        <taxon>Bacillati</taxon>
        <taxon>Actinomycetota</taxon>
        <taxon>Actinomycetes</taxon>
        <taxon>Micrococcales</taxon>
        <taxon>Cellulomonadaceae</taxon>
        <taxon>Actinotalea</taxon>
    </lineage>
</organism>
<keyword evidence="3 5" id="KW-1133">Transmembrane helix</keyword>
<keyword evidence="4 5" id="KW-0472">Membrane</keyword>
<accession>A0A021VY64</accession>
<feature type="transmembrane region" description="Helical" evidence="5">
    <location>
        <begin position="306"/>
        <end position="332"/>
    </location>
</feature>
<dbReference type="SUPFAM" id="SSF103473">
    <property type="entry name" value="MFS general substrate transporter"/>
    <property type="match status" value="1"/>
</dbReference>
<feature type="transmembrane region" description="Helical" evidence="5">
    <location>
        <begin position="218"/>
        <end position="242"/>
    </location>
</feature>
<dbReference type="GO" id="GO:0022857">
    <property type="term" value="F:transmembrane transporter activity"/>
    <property type="evidence" value="ECO:0007669"/>
    <property type="project" value="InterPro"/>
</dbReference>
<feature type="transmembrane region" description="Helical" evidence="5">
    <location>
        <begin position="151"/>
        <end position="171"/>
    </location>
</feature>
<feature type="transmembrane region" description="Helical" evidence="5">
    <location>
        <begin position="248"/>
        <end position="269"/>
    </location>
</feature>